<protein>
    <submittedName>
        <fullName evidence="2">Nucleotide-binding protein YvcJ</fullName>
    </submittedName>
</protein>
<dbReference type="Pfam" id="PF22740">
    <property type="entry name" value="PapZ_C"/>
    <property type="match status" value="1"/>
</dbReference>
<dbReference type="PANTHER" id="PTHR30448:SF0">
    <property type="entry name" value="RNASE ADAPTER PROTEIN RAPZ"/>
    <property type="match status" value="1"/>
</dbReference>
<evidence type="ECO:0000313" key="2">
    <source>
        <dbReference type="EMBL" id="RIH81612.1"/>
    </source>
</evidence>
<proteinExistence type="predicted"/>
<evidence type="ECO:0000259" key="1">
    <source>
        <dbReference type="Pfam" id="PF22740"/>
    </source>
</evidence>
<dbReference type="PANTHER" id="PTHR30448">
    <property type="entry name" value="RNASE ADAPTER PROTEIN RAPZ"/>
    <property type="match status" value="1"/>
</dbReference>
<name>A0A399EH66_9DEIN</name>
<dbReference type="GO" id="GO:0005524">
    <property type="term" value="F:ATP binding"/>
    <property type="evidence" value="ECO:0007669"/>
    <property type="project" value="InterPro"/>
</dbReference>
<evidence type="ECO:0000313" key="3">
    <source>
        <dbReference type="Proteomes" id="UP000265800"/>
    </source>
</evidence>
<dbReference type="EMBL" id="QWKZ01000149">
    <property type="protein sequence ID" value="RIH81612.1"/>
    <property type="molecule type" value="Genomic_DNA"/>
</dbReference>
<gene>
    <name evidence="2" type="primary">yvcJ</name>
    <name evidence="2" type="ORF">Mlute_02747</name>
</gene>
<sequence>MAVGCTGGQHRSVAVVERLAQELSGRFRVELEHRDLEKALVSEGA</sequence>
<accession>A0A399EH66</accession>
<dbReference type="Proteomes" id="UP000265800">
    <property type="component" value="Unassembled WGS sequence"/>
</dbReference>
<keyword evidence="3" id="KW-1185">Reference proteome</keyword>
<dbReference type="AlphaFoldDB" id="A0A399EH66"/>
<reference evidence="2 3" key="1">
    <citation type="submission" date="2018-08" db="EMBL/GenBank/DDBJ databases">
        <title>Meiothermus luteus KCTC 52599 genome sequencing project.</title>
        <authorList>
            <person name="Da Costa M.S."/>
            <person name="Albuquerque L."/>
            <person name="Raposo P."/>
            <person name="Froufe H.J.C."/>
            <person name="Barroso C.S."/>
            <person name="Egas C."/>
        </authorList>
    </citation>
    <scope>NUCLEOTIDE SEQUENCE [LARGE SCALE GENOMIC DNA]</scope>
    <source>
        <strain evidence="2 3">KCTC 52599</strain>
    </source>
</reference>
<comment type="caution">
    <text evidence="2">The sequence shown here is derived from an EMBL/GenBank/DDBJ whole genome shotgun (WGS) entry which is preliminary data.</text>
</comment>
<dbReference type="InterPro" id="IPR053931">
    <property type="entry name" value="RapZ_C"/>
</dbReference>
<dbReference type="InterPro" id="IPR005337">
    <property type="entry name" value="RapZ-like"/>
</dbReference>
<feature type="domain" description="RapZ C-terminal" evidence="1">
    <location>
        <begin position="2"/>
        <end position="37"/>
    </location>
</feature>
<organism evidence="2 3">
    <name type="scientific">Meiothermus luteus</name>
    <dbReference type="NCBI Taxonomy" id="2026184"/>
    <lineage>
        <taxon>Bacteria</taxon>
        <taxon>Thermotogati</taxon>
        <taxon>Deinococcota</taxon>
        <taxon>Deinococci</taxon>
        <taxon>Thermales</taxon>
        <taxon>Thermaceae</taxon>
        <taxon>Meiothermus</taxon>
    </lineage>
</organism>